<keyword evidence="6" id="KW-1185">Reference proteome</keyword>
<keyword evidence="3" id="KW-0411">Iron-sulfur</keyword>
<sequence>MMAVYEITFSPTGGTDKVTELLTEAMDGEKRRISLLPEKEDYSRHVFKSGDICFIAVPSFGGRVPQEAAKRLGMMKGNQARAVLVCVYGNRAYEDTLIELKDVADKAGFVPAAAVAAIAEHSIMHKFAAGRPDETDQKELREFGKRVREYLEHQEKTGELSVPGNHPYKELGTIPFIPKPGKACNSCGRCAALCPVGAIDLNNVKKVDEEKCISCMRCIAVCPKHARSLNKVVLFAAEKKMAKLFETRKENELFLGEAE</sequence>
<dbReference type="InterPro" id="IPR017896">
    <property type="entry name" value="4Fe4S_Fe-S-bd"/>
</dbReference>
<dbReference type="PANTHER" id="PTHR43122">
    <property type="entry name" value="FERREDOXIN SUBUNIT OF PYRUVATE:FLAVODOXIN OXIDOREDUCTASE-RELATED"/>
    <property type="match status" value="1"/>
</dbReference>
<dbReference type="PANTHER" id="PTHR43122:SF1">
    <property type="entry name" value="IRON-SULFUR-BINDING PROTEIN"/>
    <property type="match status" value="1"/>
</dbReference>
<protein>
    <submittedName>
        <fullName evidence="5">Ferredoxin</fullName>
    </submittedName>
</protein>
<dbReference type="PROSITE" id="PS51379">
    <property type="entry name" value="4FE4S_FER_2"/>
    <property type="match status" value="2"/>
</dbReference>
<dbReference type="Pfam" id="PF12838">
    <property type="entry name" value="Fer4_7"/>
    <property type="match status" value="1"/>
</dbReference>
<keyword evidence="1" id="KW-0479">Metal-binding</keyword>
<evidence type="ECO:0000313" key="6">
    <source>
        <dbReference type="Proteomes" id="UP001549106"/>
    </source>
</evidence>
<accession>A0ABV2LYI9</accession>
<dbReference type="Gene3D" id="3.40.50.360">
    <property type="match status" value="1"/>
</dbReference>
<dbReference type="InterPro" id="IPR017900">
    <property type="entry name" value="4Fe4S_Fe_S_CS"/>
</dbReference>
<evidence type="ECO:0000256" key="1">
    <source>
        <dbReference type="ARBA" id="ARBA00022723"/>
    </source>
</evidence>
<dbReference type="InterPro" id="IPR029039">
    <property type="entry name" value="Flavoprotein-like_sf"/>
</dbReference>
<feature type="domain" description="4Fe-4S ferredoxin-type" evidence="4">
    <location>
        <begin position="173"/>
        <end position="202"/>
    </location>
</feature>
<reference evidence="5 6" key="1">
    <citation type="submission" date="2024-06" db="EMBL/GenBank/DDBJ databases">
        <title>Genomic Encyclopedia of Type Strains, Phase IV (KMG-IV): sequencing the most valuable type-strain genomes for metagenomic binning, comparative biology and taxonomic classification.</title>
        <authorList>
            <person name="Goeker M."/>
        </authorList>
    </citation>
    <scope>NUCLEOTIDE SEQUENCE [LARGE SCALE GENOMIC DNA]</scope>
    <source>
        <strain evidence="5 6">DSM 29492</strain>
    </source>
</reference>
<name>A0ABV2LYI9_9FIRM</name>
<organism evidence="5 6">
    <name type="scientific">Blautia caecimuris</name>
    <dbReference type="NCBI Taxonomy" id="1796615"/>
    <lineage>
        <taxon>Bacteria</taxon>
        <taxon>Bacillati</taxon>
        <taxon>Bacillota</taxon>
        <taxon>Clostridia</taxon>
        <taxon>Lachnospirales</taxon>
        <taxon>Lachnospiraceae</taxon>
        <taxon>Blautia</taxon>
    </lineage>
</organism>
<dbReference type="SUPFAM" id="SSF52218">
    <property type="entry name" value="Flavoproteins"/>
    <property type="match status" value="1"/>
</dbReference>
<keyword evidence="2" id="KW-0408">Iron</keyword>
<proteinExistence type="predicted"/>
<evidence type="ECO:0000259" key="4">
    <source>
        <dbReference type="PROSITE" id="PS51379"/>
    </source>
</evidence>
<comment type="caution">
    <text evidence="5">The sequence shown here is derived from an EMBL/GenBank/DDBJ whole genome shotgun (WGS) entry which is preliminary data.</text>
</comment>
<dbReference type="RefSeq" id="WP_022068618.1">
    <property type="nucleotide sequence ID" value="NZ_BAABXN010000001.1"/>
</dbReference>
<dbReference type="EMBL" id="JBEPMJ010000002">
    <property type="protein sequence ID" value="MET3749266.1"/>
    <property type="molecule type" value="Genomic_DNA"/>
</dbReference>
<dbReference type="Proteomes" id="UP001549106">
    <property type="component" value="Unassembled WGS sequence"/>
</dbReference>
<evidence type="ECO:0000256" key="3">
    <source>
        <dbReference type="ARBA" id="ARBA00023014"/>
    </source>
</evidence>
<feature type="domain" description="4Fe-4S ferredoxin-type" evidence="4">
    <location>
        <begin position="203"/>
        <end position="232"/>
    </location>
</feature>
<gene>
    <name evidence="5" type="ORF">ABID24_000489</name>
</gene>
<evidence type="ECO:0000313" key="5">
    <source>
        <dbReference type="EMBL" id="MET3749266.1"/>
    </source>
</evidence>
<dbReference type="Gene3D" id="3.30.70.20">
    <property type="match status" value="1"/>
</dbReference>
<dbReference type="SUPFAM" id="SSF54862">
    <property type="entry name" value="4Fe-4S ferredoxins"/>
    <property type="match status" value="1"/>
</dbReference>
<dbReference type="PROSITE" id="PS00198">
    <property type="entry name" value="4FE4S_FER_1"/>
    <property type="match status" value="1"/>
</dbReference>
<evidence type="ECO:0000256" key="2">
    <source>
        <dbReference type="ARBA" id="ARBA00023004"/>
    </source>
</evidence>